<accession>A0A432WZ21</accession>
<dbReference type="InterPro" id="IPR043143">
    <property type="entry name" value="Mal/L-sulf/L-lact_DH-like_NADP"/>
</dbReference>
<dbReference type="PANTHER" id="PTHR11091:SF0">
    <property type="entry name" value="MALATE DEHYDROGENASE"/>
    <property type="match status" value="1"/>
</dbReference>
<dbReference type="RefSeq" id="WP_126757931.1">
    <property type="nucleotide sequence ID" value="NZ_PIPQ01000007.1"/>
</dbReference>
<dbReference type="PANTHER" id="PTHR11091">
    <property type="entry name" value="OXIDOREDUCTASE-RELATED"/>
    <property type="match status" value="1"/>
</dbReference>
<evidence type="ECO:0000313" key="3">
    <source>
        <dbReference type="EMBL" id="RUO39054.1"/>
    </source>
</evidence>
<dbReference type="EMBL" id="PIPQ01000007">
    <property type="protein sequence ID" value="RUO39054.1"/>
    <property type="molecule type" value="Genomic_DNA"/>
</dbReference>
<gene>
    <name evidence="3" type="ORF">CWE15_09930</name>
</gene>
<proteinExistence type="inferred from homology"/>
<dbReference type="GO" id="GO:0016491">
    <property type="term" value="F:oxidoreductase activity"/>
    <property type="evidence" value="ECO:0007669"/>
    <property type="project" value="UniProtKB-KW"/>
</dbReference>
<dbReference type="SUPFAM" id="SSF89733">
    <property type="entry name" value="L-sulfolactate dehydrogenase-like"/>
    <property type="match status" value="1"/>
</dbReference>
<keyword evidence="2" id="KW-0560">Oxidoreductase</keyword>
<dbReference type="InterPro" id="IPR043144">
    <property type="entry name" value="Mal/L-sulf/L-lact_DH-like_ah"/>
</dbReference>
<dbReference type="Gene3D" id="3.30.1370.60">
    <property type="entry name" value="Hypothetical oxidoreductase yiak, domain 2"/>
    <property type="match status" value="1"/>
</dbReference>
<protein>
    <submittedName>
        <fullName evidence="3">Lactate dehydrogenase</fullName>
    </submittedName>
</protein>
<evidence type="ECO:0000256" key="1">
    <source>
        <dbReference type="ARBA" id="ARBA00006056"/>
    </source>
</evidence>
<dbReference type="Proteomes" id="UP000286976">
    <property type="component" value="Unassembled WGS sequence"/>
</dbReference>
<comment type="similarity">
    <text evidence="1">Belongs to the LDH2/MDH2 oxidoreductase family.</text>
</comment>
<dbReference type="OrthoDB" id="9769447at2"/>
<dbReference type="Pfam" id="PF02615">
    <property type="entry name" value="Ldh_2"/>
    <property type="match status" value="1"/>
</dbReference>
<dbReference type="InterPro" id="IPR003767">
    <property type="entry name" value="Malate/L-lactate_DH-like"/>
</dbReference>
<evidence type="ECO:0000256" key="2">
    <source>
        <dbReference type="ARBA" id="ARBA00023002"/>
    </source>
</evidence>
<reference evidence="3 4" key="1">
    <citation type="journal article" date="2011" name="Front. Microbiol.">
        <title>Genomic signatures of strain selection and enhancement in Bacillus atrophaeus var. globigii, a historical biowarfare simulant.</title>
        <authorList>
            <person name="Gibbons H.S."/>
            <person name="Broomall S.M."/>
            <person name="McNew L.A."/>
            <person name="Daligault H."/>
            <person name="Chapman C."/>
            <person name="Bruce D."/>
            <person name="Karavis M."/>
            <person name="Krepps M."/>
            <person name="McGregor P.A."/>
            <person name="Hong C."/>
            <person name="Park K.H."/>
            <person name="Akmal A."/>
            <person name="Feldman A."/>
            <person name="Lin J.S."/>
            <person name="Chang W.E."/>
            <person name="Higgs B.W."/>
            <person name="Demirev P."/>
            <person name="Lindquist J."/>
            <person name="Liem A."/>
            <person name="Fochler E."/>
            <person name="Read T.D."/>
            <person name="Tapia R."/>
            <person name="Johnson S."/>
            <person name="Bishop-Lilly K.A."/>
            <person name="Detter C."/>
            <person name="Han C."/>
            <person name="Sozhamannan S."/>
            <person name="Rosenzweig C.N."/>
            <person name="Skowronski E.W."/>
        </authorList>
    </citation>
    <scope>NUCLEOTIDE SEQUENCE [LARGE SCALE GENOMIC DNA]</scope>
    <source>
        <strain evidence="3 4">AIT1</strain>
    </source>
</reference>
<dbReference type="AlphaFoldDB" id="A0A432WZ21"/>
<evidence type="ECO:0000313" key="4">
    <source>
        <dbReference type="Proteomes" id="UP000286976"/>
    </source>
</evidence>
<keyword evidence="4" id="KW-1185">Reference proteome</keyword>
<comment type="caution">
    <text evidence="3">The sequence shown here is derived from an EMBL/GenBank/DDBJ whole genome shotgun (WGS) entry which is preliminary data.</text>
</comment>
<sequence length="357" mass="38213">MQNNVRIQYQELRSWAEKCLVTAGAETKMARVMAESLLAGDLLGFRTHGIRRLPYNVKQLVTGNAKATGTPTVVKSRAAVAHWDAEHLPGLYVMPQAVSAAIDMAQTCGTGTLVVRRMEHVASLAAYLEQATAQGLLINIVVSTPAQASVAPFGATSRVFSPNPYALGVPTSSAPLLLDMSLSVTAAGKVRQAYDHEELLPWEALVTAQGEGTNDPASYFGEAPRSALLPLGGLDLGYKGYGLCLMSEIWTMALSNYGRVQGASDGECNTAFIQVMDPEAFGSSEQFLHVTDDLLQRCREATPIDDSAPVRIPGERAAALKAEQLALGVSISGLTWQKLQRCGERLKIAPPQSVTEE</sequence>
<dbReference type="InterPro" id="IPR036111">
    <property type="entry name" value="Mal/L-sulfo/L-lacto_DH-like_sf"/>
</dbReference>
<name>A0A432WZ21_9GAMM</name>
<organism evidence="3 4">
    <name type="scientific">Aliidiomarina taiwanensis</name>
    <dbReference type="NCBI Taxonomy" id="946228"/>
    <lineage>
        <taxon>Bacteria</taxon>
        <taxon>Pseudomonadati</taxon>
        <taxon>Pseudomonadota</taxon>
        <taxon>Gammaproteobacteria</taxon>
        <taxon>Alteromonadales</taxon>
        <taxon>Idiomarinaceae</taxon>
        <taxon>Aliidiomarina</taxon>
    </lineage>
</organism>
<dbReference type="Gene3D" id="1.10.1530.10">
    <property type="match status" value="1"/>
</dbReference>